<dbReference type="Pfam" id="PF01990">
    <property type="entry name" value="ATP-synt_F"/>
    <property type="match status" value="1"/>
</dbReference>
<dbReference type="AlphaFoldDB" id="A0A2M7GZE9"/>
<sequence>MSNKIAFIGDRSTILPFSALGAKVYPIKKDEDLRGFKPSEFVVVFVTEEVRAEKKDFFDRLGEKIVIIPSLKGKKTSQLERVDAAIRRATGRTE</sequence>
<dbReference type="Gene3D" id="3.40.50.10580">
    <property type="entry name" value="ATPase, V1 complex, subunit F"/>
    <property type="match status" value="1"/>
</dbReference>
<evidence type="ECO:0000313" key="4">
    <source>
        <dbReference type="EMBL" id="PIW33866.1"/>
    </source>
</evidence>
<comment type="similarity">
    <text evidence="1">Belongs to the V-ATPase F subunit family.</text>
</comment>
<reference evidence="5" key="1">
    <citation type="submission" date="2017-09" db="EMBL/GenBank/DDBJ databases">
        <title>Depth-based differentiation of microbial function through sediment-hosted aquifers and enrichment of novel symbionts in the deep terrestrial subsurface.</title>
        <authorList>
            <person name="Probst A.J."/>
            <person name="Ladd B."/>
            <person name="Jarett J.K."/>
            <person name="Geller-Mcgrath D.E."/>
            <person name="Sieber C.M.K."/>
            <person name="Emerson J.B."/>
            <person name="Anantharaman K."/>
            <person name="Thomas B.C."/>
            <person name="Malmstrom R."/>
            <person name="Stieglmeier M."/>
            <person name="Klingl A."/>
            <person name="Woyke T."/>
            <person name="Ryan C.M."/>
            <person name="Banfield J.F."/>
        </authorList>
    </citation>
    <scope>NUCLEOTIDE SEQUENCE [LARGE SCALE GENOMIC DNA]</scope>
</reference>
<evidence type="ECO:0000313" key="5">
    <source>
        <dbReference type="Proteomes" id="UP000230025"/>
    </source>
</evidence>
<gene>
    <name evidence="4" type="ORF">COW28_02320</name>
</gene>
<comment type="caution">
    <text evidence="4">The sequence shown here is derived from an EMBL/GenBank/DDBJ whole genome shotgun (WGS) entry which is preliminary data.</text>
</comment>
<dbReference type="Proteomes" id="UP000230025">
    <property type="component" value="Unassembled WGS sequence"/>
</dbReference>
<dbReference type="EMBL" id="PFFY01000107">
    <property type="protein sequence ID" value="PIW33866.1"/>
    <property type="molecule type" value="Genomic_DNA"/>
</dbReference>
<dbReference type="SUPFAM" id="SSF159468">
    <property type="entry name" value="AtpF-like"/>
    <property type="match status" value="1"/>
</dbReference>
<organism evidence="4 5">
    <name type="scientific">bacterium (Candidatus Ratteibacteria) CG15_BIG_FIL_POST_REV_8_21_14_020_41_12</name>
    <dbReference type="NCBI Taxonomy" id="2014291"/>
    <lineage>
        <taxon>Bacteria</taxon>
        <taxon>Candidatus Ratteibacteria</taxon>
    </lineage>
</organism>
<keyword evidence="3" id="KW-0406">Ion transport</keyword>
<evidence type="ECO:0000256" key="2">
    <source>
        <dbReference type="ARBA" id="ARBA00022448"/>
    </source>
</evidence>
<dbReference type="InterPro" id="IPR008218">
    <property type="entry name" value="ATPase_V1-cplx_f_g_su"/>
</dbReference>
<dbReference type="InterPro" id="IPR036906">
    <property type="entry name" value="ATPase_V1_fsu_sf"/>
</dbReference>
<proteinExistence type="inferred from homology"/>
<evidence type="ECO:0000256" key="3">
    <source>
        <dbReference type="ARBA" id="ARBA00023065"/>
    </source>
</evidence>
<keyword evidence="2" id="KW-0813">Transport</keyword>
<evidence type="ECO:0008006" key="6">
    <source>
        <dbReference type="Google" id="ProtNLM"/>
    </source>
</evidence>
<accession>A0A2M7GZE9</accession>
<dbReference type="GO" id="GO:0046961">
    <property type="term" value="F:proton-transporting ATPase activity, rotational mechanism"/>
    <property type="evidence" value="ECO:0007669"/>
    <property type="project" value="InterPro"/>
</dbReference>
<protein>
    <recommendedName>
        <fullName evidence="6">V-type ATP synthase subunit F</fullName>
    </recommendedName>
</protein>
<evidence type="ECO:0000256" key="1">
    <source>
        <dbReference type="ARBA" id="ARBA00010148"/>
    </source>
</evidence>
<name>A0A2M7GZE9_9BACT</name>